<dbReference type="HOGENOM" id="CLU_312932_0_0_1"/>
<dbReference type="AlphaFoldDB" id="B3RTE0"/>
<dbReference type="SUPFAM" id="SSF51905">
    <property type="entry name" value="FAD/NAD(P)-binding domain"/>
    <property type="match status" value="1"/>
</dbReference>
<dbReference type="InParanoid" id="B3RTE0"/>
<gene>
    <name evidence="2" type="ORF">TRIADDRAFT_54930</name>
</gene>
<dbReference type="PANTHER" id="PTHR10742">
    <property type="entry name" value="FLAVIN MONOAMINE OXIDASE"/>
    <property type="match status" value="1"/>
</dbReference>
<dbReference type="EMBL" id="DS985243">
    <property type="protein sequence ID" value="EDV27209.1"/>
    <property type="molecule type" value="Genomic_DNA"/>
</dbReference>
<dbReference type="GO" id="GO:0005743">
    <property type="term" value="C:mitochondrial inner membrane"/>
    <property type="evidence" value="ECO:0000318"/>
    <property type="project" value="GO_Central"/>
</dbReference>
<dbReference type="PANTHER" id="PTHR10742:SF342">
    <property type="entry name" value="AMINE OXIDASE"/>
    <property type="match status" value="1"/>
</dbReference>
<name>B3RTE0_TRIAD</name>
<dbReference type="InterPro" id="IPR002937">
    <property type="entry name" value="Amino_oxidase"/>
</dbReference>
<dbReference type="Gene3D" id="3.50.50.60">
    <property type="entry name" value="FAD/NAD(P)-binding domain"/>
    <property type="match status" value="1"/>
</dbReference>
<feature type="domain" description="Amine oxidase" evidence="1">
    <location>
        <begin position="130"/>
        <end position="611"/>
    </location>
</feature>
<proteinExistence type="predicted"/>
<dbReference type="Gene3D" id="1.20.1440.240">
    <property type="match status" value="1"/>
</dbReference>
<dbReference type="FunCoup" id="B3RTE0">
    <property type="interactions" value="68"/>
</dbReference>
<dbReference type="Pfam" id="PF01593">
    <property type="entry name" value="Amino_oxidase"/>
    <property type="match status" value="1"/>
</dbReference>
<dbReference type="STRING" id="10228.B3RTE0"/>
<dbReference type="GO" id="GO:0006783">
    <property type="term" value="P:heme biosynthetic process"/>
    <property type="evidence" value="ECO:0000318"/>
    <property type="project" value="GO_Central"/>
</dbReference>
<dbReference type="GeneID" id="6752418"/>
<evidence type="ECO:0000313" key="3">
    <source>
        <dbReference type="Proteomes" id="UP000009022"/>
    </source>
</evidence>
<dbReference type="InterPro" id="IPR050281">
    <property type="entry name" value="Flavin_monoamine_oxidase"/>
</dbReference>
<dbReference type="KEGG" id="tad:TRIADDRAFT_54930"/>
<dbReference type="OrthoDB" id="5046242at2759"/>
<dbReference type="eggNOG" id="KOG0029">
    <property type="taxonomic scope" value="Eukaryota"/>
</dbReference>
<evidence type="ECO:0000313" key="2">
    <source>
        <dbReference type="EMBL" id="EDV27209.1"/>
    </source>
</evidence>
<reference evidence="2 3" key="1">
    <citation type="journal article" date="2008" name="Nature">
        <title>The Trichoplax genome and the nature of placozoans.</title>
        <authorList>
            <person name="Srivastava M."/>
            <person name="Begovic E."/>
            <person name="Chapman J."/>
            <person name="Putnam N.H."/>
            <person name="Hellsten U."/>
            <person name="Kawashima T."/>
            <person name="Kuo A."/>
            <person name="Mitros T."/>
            <person name="Salamov A."/>
            <person name="Carpenter M.L."/>
            <person name="Signorovitch A.Y."/>
            <person name="Moreno M.A."/>
            <person name="Kamm K."/>
            <person name="Grimwood J."/>
            <person name="Schmutz J."/>
            <person name="Shapiro H."/>
            <person name="Grigoriev I.V."/>
            <person name="Buss L.W."/>
            <person name="Schierwater B."/>
            <person name="Dellaporta S.L."/>
            <person name="Rokhsar D.S."/>
        </authorList>
    </citation>
    <scope>NUCLEOTIDE SEQUENCE [LARGE SCALE GENOMIC DNA]</scope>
    <source>
        <strain evidence="2 3">Grell-BS-1999</strain>
    </source>
</reference>
<dbReference type="SUPFAM" id="SSF54373">
    <property type="entry name" value="FAD-linked reductases, C-terminal domain"/>
    <property type="match status" value="1"/>
</dbReference>
<dbReference type="GO" id="GO:0004729">
    <property type="term" value="F:oxygen-dependent protoporphyrinogen oxidase activity"/>
    <property type="evidence" value="ECO:0000318"/>
    <property type="project" value="GO_Central"/>
</dbReference>
<sequence>MTAVLKCQSTCHTLYFTVAISTIIANAVQKLAKAIAKSTYNVDADYLAGPEPVLYNVENSPPGKHWEGYDKYQFTKEQCKGSTKKFNTFVKESHTEDSRFRECLLRIVRNKSNMKKVTRKVRIGIVGAGMSGLVAGYELKRLGYDIAILEATQRIGGRAKTFRSEIFSDHLHGEAGPMRFPPSHYLTFAYLQEMGLSWNSFTTAGPESLYYFTSKDGRSRPYPKKIFNWKTKDYRHDVVMKLCADFNVESKECIWPVKRFEDAMKSQIKELELCGWEHMMQKYDQYSTRTFLESLMWSKNYITFLSVVINQENFLDIGFIEYFKDYVGQFWSDNAYYSYPKNDSDNLYRGLPRSHLHQVMNGTDALPSAFYKHLKDNLIFGALVRSIKQSDSLATVEYTVQNSYKKKLTFDFVLITLPFTVLRDVLTDPPFSPAKRQSIREFHYISATKILLQFRKAFWVKPNPLVAAEFNQTGIINGGGSTTDLPLRAIYYPTGSVKYDQRAVLLAAYTWEAEADRWGSLDENCRLRRALEYVAKMHGDQAYDLFETGTSQVWKNQPYTGAAVSYFYPQQRELLFRNSYSRERRCFFAGEHTSFTHFWIQGAIQSALRAVIQIYQASSVDSKAADPVSRKEYYPDKKRDYIQLKPSKGIEQKILCKEDVMSIHQSMAVKAREYGENTRFSVMVNILKGNIYAEINGQAARLDSGATLFIPQGSTYMITANTTTQLLKYSPSNNEICQQVQQKSIAFKMHSKHHHATLYFTDGNASNLNKTGYLFGIASLNKFLKGYTMSIQQRNVAHVADGIVTNDKLMPSMIAFLSSQSKRTFTAQMKTSQRESSDTFKEVMSNIEEFNSNSPFCFRGSTSFSSLEAVDIDQRPMIKHNVKAIVSGCYVDFKKLQSNQQPDLGKLWHSISGKGESSFILAAESKTGVLTEKVIIV</sequence>
<dbReference type="Proteomes" id="UP000009022">
    <property type="component" value="Unassembled WGS sequence"/>
</dbReference>
<dbReference type="InterPro" id="IPR036188">
    <property type="entry name" value="FAD/NAD-bd_sf"/>
</dbReference>
<dbReference type="PhylomeDB" id="B3RTE0"/>
<keyword evidence="3" id="KW-1185">Reference proteome</keyword>
<dbReference type="CTD" id="6752418"/>
<evidence type="ECO:0000259" key="1">
    <source>
        <dbReference type="Pfam" id="PF01593"/>
    </source>
</evidence>
<accession>B3RTE0</accession>
<organism evidence="2 3">
    <name type="scientific">Trichoplax adhaerens</name>
    <name type="common">Trichoplax reptans</name>
    <dbReference type="NCBI Taxonomy" id="10228"/>
    <lineage>
        <taxon>Eukaryota</taxon>
        <taxon>Metazoa</taxon>
        <taxon>Placozoa</taxon>
        <taxon>Uniplacotomia</taxon>
        <taxon>Trichoplacea</taxon>
        <taxon>Trichoplacidae</taxon>
        <taxon>Trichoplax</taxon>
    </lineage>
</organism>
<dbReference type="Gene3D" id="3.90.660.10">
    <property type="match status" value="1"/>
</dbReference>
<protein>
    <recommendedName>
        <fullName evidence="1">Amine oxidase domain-containing protein</fullName>
    </recommendedName>
</protein>
<dbReference type="RefSeq" id="XP_002111205.1">
    <property type="nucleotide sequence ID" value="XM_002111169.1"/>
</dbReference>